<dbReference type="GO" id="GO:0070402">
    <property type="term" value="F:NADPH binding"/>
    <property type="evidence" value="ECO:0007669"/>
    <property type="project" value="TreeGrafter"/>
</dbReference>
<dbReference type="InterPro" id="IPR036291">
    <property type="entry name" value="NAD(P)-bd_dom_sf"/>
</dbReference>
<dbReference type="GO" id="GO:0005829">
    <property type="term" value="C:cytosol"/>
    <property type="evidence" value="ECO:0007669"/>
    <property type="project" value="TreeGrafter"/>
</dbReference>
<proteinExistence type="predicted"/>
<evidence type="ECO:0000313" key="4">
    <source>
        <dbReference type="EMBL" id="CCH15771.1"/>
    </source>
</evidence>
<dbReference type="OrthoDB" id="3339625at2"/>
<reference evidence="5" key="1">
    <citation type="journal article" date="2012" name="J. Bacteriol.">
        <title>Genome Sequence of Micromonospora lupini Lupac 08, Isolated from Root Nodules of Lupinus angustifolius.</title>
        <authorList>
            <person name="Alonso-Vega P."/>
            <person name="Normand P."/>
            <person name="Bacigalupe R."/>
            <person name="Pujic P."/>
            <person name="Lajus A."/>
            <person name="Vallenet D."/>
            <person name="Carro L."/>
            <person name="Coll P."/>
            <person name="Trujillo M.E."/>
        </authorList>
    </citation>
    <scope>NUCLEOTIDE SEQUENCE [LARGE SCALE GENOMIC DNA]</scope>
    <source>
        <strain evidence="5">Lupac 08</strain>
    </source>
</reference>
<dbReference type="STRING" id="1150864.MILUP08_40681"/>
<evidence type="ECO:0000256" key="1">
    <source>
        <dbReference type="ARBA" id="ARBA00022857"/>
    </source>
</evidence>
<protein>
    <submittedName>
        <fullName evidence="4">Putative quinone oxidoreductase, NADPH-dependent</fullName>
    </submittedName>
</protein>
<dbReference type="Gene3D" id="3.90.180.10">
    <property type="entry name" value="Medium-chain alcohol dehydrogenases, catalytic domain"/>
    <property type="match status" value="1"/>
</dbReference>
<dbReference type="PANTHER" id="PTHR48106">
    <property type="entry name" value="QUINONE OXIDOREDUCTASE PIG3-RELATED"/>
    <property type="match status" value="1"/>
</dbReference>
<feature type="domain" description="Enoyl reductase (ER)" evidence="3">
    <location>
        <begin position="10"/>
        <end position="315"/>
    </location>
</feature>
<sequence>MRAVRFAAYGEPAVLTPVELPVPEPGPGQVLVRVAYAGVNFAEVMFRRGQIPVGLPHVPGLEVTGTVERVGADVRGLAAGARVAALTLDGGGYAEYALARADLAIELDGPLDRLSPVLAAAFPCNVPVAWGVVHAAARVLPAETVLITAPAGGVGTAAAQLARSAGAGAVHGVTSSTTKAAYAAGFGYDEVWVGEVPAGRTFDVVLDSVGGDVRQRALELLAPFGRYVVLGDAADAGDQTFAGNQLWGSGASVGGYNLGGLAHQRPDLLGEHLRQAALSVATGAVRIDVTEVPLADVAKVHELLESRRSTGKYVLRVHD</sequence>
<name>I0KW24_9ACTN</name>
<dbReference type="PANTHER" id="PTHR48106:SF13">
    <property type="entry name" value="QUINONE OXIDOREDUCTASE-RELATED"/>
    <property type="match status" value="1"/>
</dbReference>
<organism evidence="4 5">
    <name type="scientific">Micromonospora lupini str. Lupac 08</name>
    <dbReference type="NCBI Taxonomy" id="1150864"/>
    <lineage>
        <taxon>Bacteria</taxon>
        <taxon>Bacillati</taxon>
        <taxon>Actinomycetota</taxon>
        <taxon>Actinomycetes</taxon>
        <taxon>Micromonosporales</taxon>
        <taxon>Micromonosporaceae</taxon>
        <taxon>Micromonospora</taxon>
    </lineage>
</organism>
<dbReference type="eggNOG" id="COG0604">
    <property type="taxonomic scope" value="Bacteria"/>
</dbReference>
<accession>I0KW24</accession>
<dbReference type="SUPFAM" id="SSF51735">
    <property type="entry name" value="NAD(P)-binding Rossmann-fold domains"/>
    <property type="match status" value="1"/>
</dbReference>
<keyword evidence="5" id="KW-1185">Reference proteome</keyword>
<dbReference type="SMART" id="SM00829">
    <property type="entry name" value="PKS_ER"/>
    <property type="match status" value="1"/>
</dbReference>
<dbReference type="Pfam" id="PF13602">
    <property type="entry name" value="ADH_zinc_N_2"/>
    <property type="match status" value="1"/>
</dbReference>
<dbReference type="GO" id="GO:0003960">
    <property type="term" value="F:quinone reductase (NADPH) activity"/>
    <property type="evidence" value="ECO:0007669"/>
    <property type="project" value="TreeGrafter"/>
</dbReference>
<evidence type="ECO:0000313" key="5">
    <source>
        <dbReference type="Proteomes" id="UP000003448"/>
    </source>
</evidence>
<comment type="caution">
    <text evidence="4">The sequence shown here is derived from an EMBL/GenBank/DDBJ whole genome shotgun (WGS) entry which is preliminary data.</text>
</comment>
<dbReference type="Gene3D" id="3.40.50.720">
    <property type="entry name" value="NAD(P)-binding Rossmann-like Domain"/>
    <property type="match status" value="1"/>
</dbReference>
<evidence type="ECO:0000259" key="3">
    <source>
        <dbReference type="SMART" id="SM00829"/>
    </source>
</evidence>
<dbReference type="SUPFAM" id="SSF50129">
    <property type="entry name" value="GroES-like"/>
    <property type="match status" value="1"/>
</dbReference>
<dbReference type="RefSeq" id="WP_007455113.1">
    <property type="nucleotide sequence ID" value="NZ_HF570108.1"/>
</dbReference>
<dbReference type="GO" id="GO:0035925">
    <property type="term" value="F:mRNA 3'-UTR AU-rich region binding"/>
    <property type="evidence" value="ECO:0007669"/>
    <property type="project" value="TreeGrafter"/>
</dbReference>
<keyword evidence="2" id="KW-0560">Oxidoreductase</keyword>
<dbReference type="EMBL" id="CAIE01000009">
    <property type="protein sequence ID" value="CCH15771.1"/>
    <property type="molecule type" value="Genomic_DNA"/>
</dbReference>
<dbReference type="Pfam" id="PF08240">
    <property type="entry name" value="ADH_N"/>
    <property type="match status" value="1"/>
</dbReference>
<dbReference type="AlphaFoldDB" id="I0KW24"/>
<evidence type="ECO:0000256" key="2">
    <source>
        <dbReference type="ARBA" id="ARBA00023002"/>
    </source>
</evidence>
<dbReference type="InterPro" id="IPR020843">
    <property type="entry name" value="ER"/>
</dbReference>
<dbReference type="InterPro" id="IPR013154">
    <property type="entry name" value="ADH-like_N"/>
</dbReference>
<gene>
    <name evidence="4" type="ORF">MILUP08_40681</name>
</gene>
<dbReference type="Proteomes" id="UP000003448">
    <property type="component" value="Unassembled WGS sequence"/>
</dbReference>
<keyword evidence="1" id="KW-0521">NADP</keyword>
<dbReference type="InterPro" id="IPR011032">
    <property type="entry name" value="GroES-like_sf"/>
</dbReference>